<evidence type="ECO:0000256" key="2">
    <source>
        <dbReference type="ARBA" id="ARBA00022679"/>
    </source>
</evidence>
<dbReference type="SUPFAM" id="SSF53335">
    <property type="entry name" value="S-adenosyl-L-methionine-dependent methyltransferases"/>
    <property type="match status" value="1"/>
</dbReference>
<dbReference type="AlphaFoldDB" id="A0A2H5F2L9"/>
<name>A0A2H5F2L9_9RHOB</name>
<keyword evidence="1 4" id="KW-0489">Methyltransferase</keyword>
<evidence type="ECO:0000313" key="5">
    <source>
        <dbReference type="Proteomes" id="UP000234530"/>
    </source>
</evidence>
<accession>A0A2H5F2L9</accession>
<evidence type="ECO:0000259" key="3">
    <source>
        <dbReference type="Pfam" id="PF13649"/>
    </source>
</evidence>
<sequence>MSRFSDDETLRFYAQSSSDYANEGAGRIWAGLSDFIALLPEGAEVLELGCGAGREAAALLAAGFRVDATDGSAEMVAEARARTGMTVRQMRFDELAVVARYDAVLANASLLHVPFAGLPEILVRVRRALRPGGVLVATFKTGGAAGRDAAGRYFNRPTREALETAFRSAGFDDLSIDQRHGGGYRGEPTEWLTVVARP</sequence>
<dbReference type="GO" id="GO:0008168">
    <property type="term" value="F:methyltransferase activity"/>
    <property type="evidence" value="ECO:0007669"/>
    <property type="project" value="UniProtKB-KW"/>
</dbReference>
<gene>
    <name evidence="4" type="ORF">CX676_17850</name>
</gene>
<dbReference type="PANTHER" id="PTHR43861:SF1">
    <property type="entry name" value="TRANS-ACONITATE 2-METHYLTRANSFERASE"/>
    <property type="match status" value="1"/>
</dbReference>
<keyword evidence="2 4" id="KW-0808">Transferase</keyword>
<dbReference type="KEGG" id="pzh:CX676_17850"/>
<organism evidence="4 5">
    <name type="scientific">Paracoccus zhejiangensis</name>
    <dbReference type="NCBI Taxonomy" id="1077935"/>
    <lineage>
        <taxon>Bacteria</taxon>
        <taxon>Pseudomonadati</taxon>
        <taxon>Pseudomonadota</taxon>
        <taxon>Alphaproteobacteria</taxon>
        <taxon>Rhodobacterales</taxon>
        <taxon>Paracoccaceae</taxon>
        <taxon>Paracoccus</taxon>
    </lineage>
</organism>
<dbReference type="Pfam" id="PF13649">
    <property type="entry name" value="Methyltransf_25"/>
    <property type="match status" value="1"/>
</dbReference>
<dbReference type="Proteomes" id="UP000234530">
    <property type="component" value="Chromosome"/>
</dbReference>
<protein>
    <submittedName>
        <fullName evidence="4">SAM-dependent methyltransferase</fullName>
    </submittedName>
</protein>
<dbReference type="InterPro" id="IPR029063">
    <property type="entry name" value="SAM-dependent_MTases_sf"/>
</dbReference>
<dbReference type="RefSeq" id="WP_101753766.1">
    <property type="nucleotide sequence ID" value="NZ_CP025430.1"/>
</dbReference>
<feature type="domain" description="Methyltransferase" evidence="3">
    <location>
        <begin position="45"/>
        <end position="133"/>
    </location>
</feature>
<dbReference type="EMBL" id="CP025430">
    <property type="protein sequence ID" value="AUH65793.1"/>
    <property type="molecule type" value="Genomic_DNA"/>
</dbReference>
<dbReference type="CDD" id="cd02440">
    <property type="entry name" value="AdoMet_MTases"/>
    <property type="match status" value="1"/>
</dbReference>
<dbReference type="Gene3D" id="3.40.50.150">
    <property type="entry name" value="Vaccinia Virus protein VP39"/>
    <property type="match status" value="1"/>
</dbReference>
<proteinExistence type="predicted"/>
<dbReference type="InterPro" id="IPR041698">
    <property type="entry name" value="Methyltransf_25"/>
</dbReference>
<evidence type="ECO:0000313" key="4">
    <source>
        <dbReference type="EMBL" id="AUH65793.1"/>
    </source>
</evidence>
<keyword evidence="5" id="KW-1185">Reference proteome</keyword>
<dbReference type="GO" id="GO:0032259">
    <property type="term" value="P:methylation"/>
    <property type="evidence" value="ECO:0007669"/>
    <property type="project" value="UniProtKB-KW"/>
</dbReference>
<reference evidence="4 5" key="1">
    <citation type="journal article" date="2013" name="Antonie Van Leeuwenhoek">
        <title>Paracoccus zhejiangensis sp. nov., isolated from activated sludge in wastewater-treatment system.</title>
        <authorList>
            <person name="Wu Z.G."/>
            <person name="Zhang D.F."/>
            <person name="Liu Y.L."/>
            <person name="Wang F."/>
            <person name="Jiang X."/>
            <person name="Li C."/>
            <person name="Li S.P."/>
            <person name="Hong Q."/>
            <person name="Li W.J."/>
        </authorList>
    </citation>
    <scope>NUCLEOTIDE SEQUENCE [LARGE SCALE GENOMIC DNA]</scope>
    <source>
        <strain evidence="4 5">J6</strain>
    </source>
</reference>
<evidence type="ECO:0000256" key="1">
    <source>
        <dbReference type="ARBA" id="ARBA00022603"/>
    </source>
</evidence>
<dbReference type="OrthoDB" id="9804312at2"/>
<dbReference type="PANTHER" id="PTHR43861">
    <property type="entry name" value="TRANS-ACONITATE 2-METHYLTRANSFERASE-RELATED"/>
    <property type="match status" value="1"/>
</dbReference>